<dbReference type="KEGG" id="mtt:Ftrac_3747"/>
<feature type="transmembrane region" description="Helical" evidence="6">
    <location>
        <begin position="56"/>
        <end position="77"/>
    </location>
</feature>
<keyword evidence="2" id="KW-1003">Cell membrane</keyword>
<evidence type="ECO:0000313" key="9">
    <source>
        <dbReference type="Proteomes" id="UP000008720"/>
    </source>
</evidence>
<dbReference type="InterPro" id="IPR023845">
    <property type="entry name" value="DUF3817_TM"/>
</dbReference>
<dbReference type="PANTHER" id="PTHR40077">
    <property type="entry name" value="MEMBRANE PROTEIN-RELATED"/>
    <property type="match status" value="1"/>
</dbReference>
<proteinExistence type="predicted"/>
<evidence type="ECO:0000256" key="6">
    <source>
        <dbReference type="SAM" id="Phobius"/>
    </source>
</evidence>
<keyword evidence="3 6" id="KW-0812">Transmembrane</keyword>
<dbReference type="GO" id="GO:0005886">
    <property type="term" value="C:plasma membrane"/>
    <property type="evidence" value="ECO:0007669"/>
    <property type="project" value="UniProtKB-SubCell"/>
</dbReference>
<dbReference type="HOGENOM" id="CLU_120964_3_3_10"/>
<dbReference type="STRING" id="643867.Ftrac_3747"/>
<dbReference type="EMBL" id="CP002349">
    <property type="protein sequence ID" value="ADR23714.1"/>
    <property type="molecule type" value="Genomic_DNA"/>
</dbReference>
<dbReference type="Pfam" id="PF12823">
    <property type="entry name" value="DUF3817"/>
    <property type="match status" value="1"/>
</dbReference>
<dbReference type="AlphaFoldDB" id="E4TQM1"/>
<evidence type="ECO:0000256" key="1">
    <source>
        <dbReference type="ARBA" id="ARBA00004651"/>
    </source>
</evidence>
<sequence length="112" mass="12925">MVYKTGSTFFAFQYSQQSIMIKNLRILAILEGISYLLLGVTMPLKYMMAMPQPNYFVGMAHGVLFIGYCGLVLYIAIKRNWTLKLTLLSLAASLIPFGTFYADWKWFRKMEN</sequence>
<dbReference type="Proteomes" id="UP000008720">
    <property type="component" value="Chromosome"/>
</dbReference>
<keyword evidence="4 6" id="KW-1133">Transmembrane helix</keyword>
<organism evidence="8 9">
    <name type="scientific">Marivirga tractuosa (strain ATCC 23168 / DSM 4126 / NBRC 15989 / NCIMB 1408 / VKM B-1430 / H-43)</name>
    <name type="common">Microscilla tractuosa</name>
    <name type="synonym">Flexibacter tractuosus</name>
    <dbReference type="NCBI Taxonomy" id="643867"/>
    <lineage>
        <taxon>Bacteria</taxon>
        <taxon>Pseudomonadati</taxon>
        <taxon>Bacteroidota</taxon>
        <taxon>Cytophagia</taxon>
        <taxon>Cytophagales</taxon>
        <taxon>Marivirgaceae</taxon>
        <taxon>Marivirga</taxon>
    </lineage>
</organism>
<name>E4TQM1_MARTH</name>
<accession>E4TQM1</accession>
<evidence type="ECO:0000259" key="7">
    <source>
        <dbReference type="Pfam" id="PF12823"/>
    </source>
</evidence>
<feature type="transmembrane region" description="Helical" evidence="6">
    <location>
        <begin position="83"/>
        <end position="102"/>
    </location>
</feature>
<feature type="domain" description="DUF3817" evidence="7">
    <location>
        <begin position="22"/>
        <end position="106"/>
    </location>
</feature>
<dbReference type="PANTHER" id="PTHR40077:SF1">
    <property type="entry name" value="MEMBRANE PROTEIN"/>
    <property type="match status" value="1"/>
</dbReference>
<keyword evidence="5 6" id="KW-0472">Membrane</keyword>
<protein>
    <recommendedName>
        <fullName evidence="7">DUF3817 domain-containing protein</fullName>
    </recommendedName>
</protein>
<comment type="subcellular location">
    <subcellularLocation>
        <location evidence="1">Cell membrane</location>
        <topology evidence="1">Multi-pass membrane protein</topology>
    </subcellularLocation>
</comment>
<dbReference type="eggNOG" id="COG2814">
    <property type="taxonomic scope" value="Bacteria"/>
</dbReference>
<dbReference type="NCBIfam" id="TIGR03954">
    <property type="entry name" value="integ_memb_HG"/>
    <property type="match status" value="1"/>
</dbReference>
<keyword evidence="9" id="KW-1185">Reference proteome</keyword>
<evidence type="ECO:0000256" key="4">
    <source>
        <dbReference type="ARBA" id="ARBA00022989"/>
    </source>
</evidence>
<evidence type="ECO:0000256" key="3">
    <source>
        <dbReference type="ARBA" id="ARBA00022692"/>
    </source>
</evidence>
<gene>
    <name evidence="8" type="ordered locus">Ftrac_3747</name>
</gene>
<reference evidence="8 9" key="1">
    <citation type="journal article" date="2011" name="Stand. Genomic Sci.">
        <title>Complete genome sequence of Marivirga tractuosa type strain (H-43).</title>
        <authorList>
            <person name="Pagani I."/>
            <person name="Chertkov O."/>
            <person name="Lapidus A."/>
            <person name="Lucas S."/>
            <person name="Del Rio T.G."/>
            <person name="Tice H."/>
            <person name="Copeland A."/>
            <person name="Cheng J.F."/>
            <person name="Nolan M."/>
            <person name="Saunders E."/>
            <person name="Pitluck S."/>
            <person name="Held B."/>
            <person name="Goodwin L."/>
            <person name="Liolios K."/>
            <person name="Ovchinikova G."/>
            <person name="Ivanova N."/>
            <person name="Mavromatis K."/>
            <person name="Pati A."/>
            <person name="Chen A."/>
            <person name="Palaniappan K."/>
            <person name="Land M."/>
            <person name="Hauser L."/>
            <person name="Jeffries C.D."/>
            <person name="Detter J.C."/>
            <person name="Han C."/>
            <person name="Tapia R."/>
            <person name="Ngatchou-Djao O.D."/>
            <person name="Rohde M."/>
            <person name="Goker M."/>
            <person name="Spring S."/>
            <person name="Sikorski J."/>
            <person name="Woyke T."/>
            <person name="Bristow J."/>
            <person name="Eisen J.A."/>
            <person name="Markowitz V."/>
            <person name="Hugenholtz P."/>
            <person name="Klenk H.P."/>
            <person name="Kyrpides N.C."/>
        </authorList>
    </citation>
    <scope>NUCLEOTIDE SEQUENCE [LARGE SCALE GENOMIC DNA]</scope>
    <source>
        <strain evidence="9">ATCC 23168 / DSM 4126 / NBRC 15989 / NCIMB 1408 / VKM B-1430 / H-43</strain>
    </source>
</reference>
<evidence type="ECO:0000256" key="5">
    <source>
        <dbReference type="ARBA" id="ARBA00023136"/>
    </source>
</evidence>
<evidence type="ECO:0000256" key="2">
    <source>
        <dbReference type="ARBA" id="ARBA00022475"/>
    </source>
</evidence>
<feature type="transmembrane region" description="Helical" evidence="6">
    <location>
        <begin position="24"/>
        <end position="44"/>
    </location>
</feature>
<evidence type="ECO:0000313" key="8">
    <source>
        <dbReference type="EMBL" id="ADR23714.1"/>
    </source>
</evidence>